<evidence type="ECO:0000313" key="8">
    <source>
        <dbReference type="Proteomes" id="UP000003711"/>
    </source>
</evidence>
<dbReference type="InterPro" id="IPR006005">
    <property type="entry name" value="Glut_synth_ssu1"/>
</dbReference>
<dbReference type="GO" id="GO:0006537">
    <property type="term" value="P:glutamate biosynthetic process"/>
    <property type="evidence" value="ECO:0007669"/>
    <property type="project" value="UniProtKB-KW"/>
</dbReference>
<reference evidence="7 8" key="1">
    <citation type="submission" date="2008-12" db="EMBL/GenBank/DDBJ databases">
        <authorList>
            <person name="Fulton L."/>
            <person name="Clifton S."/>
            <person name="Fulton B."/>
            <person name="Xu J."/>
            <person name="Minx P."/>
            <person name="Pepin K.H."/>
            <person name="Johnson M."/>
            <person name="Bhonagiri V."/>
            <person name="Nash W.E."/>
            <person name="Mardis E.R."/>
            <person name="Wilson R.K."/>
        </authorList>
    </citation>
    <scope>NUCLEOTIDE SEQUENCE [LARGE SCALE GENOMIC DNA]</scope>
    <source>
        <strain evidence="7 8">DSM 14838</strain>
    </source>
</reference>
<dbReference type="Pfam" id="PF07992">
    <property type="entry name" value="Pyr_redox_2"/>
    <property type="match status" value="1"/>
</dbReference>
<comment type="caution">
    <text evidence="7">The sequence shown here is derived from an EMBL/GenBank/DDBJ whole genome shotgun (WGS) entry which is preliminary data.</text>
</comment>
<accession>E2NL02</accession>
<dbReference type="SUPFAM" id="SSF51971">
    <property type="entry name" value="Nucleotide-binding domain"/>
    <property type="match status" value="2"/>
</dbReference>
<dbReference type="InterPro" id="IPR023753">
    <property type="entry name" value="FAD/NAD-binding_dom"/>
</dbReference>
<dbReference type="Gene3D" id="3.50.50.60">
    <property type="entry name" value="FAD/NAD(P)-binding domain"/>
    <property type="match status" value="2"/>
</dbReference>
<comment type="pathway">
    <text evidence="4">Amino-acid biosynthesis.</text>
</comment>
<organism evidence="7 8">
    <name type="scientific">Bacteroides cellulosilyticus DSM 14838</name>
    <dbReference type="NCBI Taxonomy" id="537012"/>
    <lineage>
        <taxon>Bacteria</taxon>
        <taxon>Pseudomonadati</taxon>
        <taxon>Bacteroidota</taxon>
        <taxon>Bacteroidia</taxon>
        <taxon>Bacteroidales</taxon>
        <taxon>Bacteroidaceae</taxon>
        <taxon>Bacteroides</taxon>
    </lineage>
</organism>
<dbReference type="HOGENOM" id="CLU_000422_3_1_10"/>
<evidence type="ECO:0000256" key="4">
    <source>
        <dbReference type="ARBA" id="ARBA00029440"/>
    </source>
</evidence>
<dbReference type="EMBL" id="ACCH01000406">
    <property type="protein sequence ID" value="EEF87419.1"/>
    <property type="molecule type" value="Genomic_DNA"/>
</dbReference>
<protein>
    <submittedName>
        <fullName evidence="7">Pyridine nucleotide-disulfide oxidoreductase</fullName>
    </submittedName>
</protein>
<proteinExistence type="predicted"/>
<name>E2NL02_9BACE</name>
<feature type="domain" description="FAD/NAD(P)-binding" evidence="5">
    <location>
        <begin position="178"/>
        <end position="348"/>
    </location>
</feature>
<dbReference type="PANTHER" id="PTHR43100:SF1">
    <property type="entry name" value="GLUTAMATE SYNTHASE [NADPH] SMALL CHAIN"/>
    <property type="match status" value="1"/>
</dbReference>
<dbReference type="InterPro" id="IPR009051">
    <property type="entry name" value="Helical_ferredxn"/>
</dbReference>
<evidence type="ECO:0000256" key="3">
    <source>
        <dbReference type="ARBA" id="ARBA00023164"/>
    </source>
</evidence>
<dbReference type="AlphaFoldDB" id="E2NL02"/>
<reference evidence="7 8" key="2">
    <citation type="submission" date="2009-01" db="EMBL/GenBank/DDBJ databases">
        <title>Draft genome sequence of Bacteroides cellulosilyticus (DSM 14838).</title>
        <authorList>
            <person name="Sudarsanam P."/>
            <person name="Ley R."/>
            <person name="Guruge J."/>
            <person name="Turnbaugh P.J."/>
            <person name="Mahowald M."/>
            <person name="Liep D."/>
            <person name="Gordon J."/>
        </authorList>
    </citation>
    <scope>NUCLEOTIDE SEQUENCE [LARGE SCALE GENOMIC DNA]</scope>
    <source>
        <strain evidence="7 8">DSM 14838</strain>
    </source>
</reference>
<feature type="domain" description="Dihydroprymidine dehydrogenase" evidence="6">
    <location>
        <begin position="56"/>
        <end position="164"/>
    </location>
</feature>
<dbReference type="PRINTS" id="PR00419">
    <property type="entry name" value="ADXRDTASE"/>
</dbReference>
<evidence type="ECO:0000259" key="6">
    <source>
        <dbReference type="Pfam" id="PF14691"/>
    </source>
</evidence>
<dbReference type="Proteomes" id="UP000003711">
    <property type="component" value="Unassembled WGS sequence"/>
</dbReference>
<dbReference type="PANTHER" id="PTHR43100">
    <property type="entry name" value="GLUTAMATE SYNTHASE [NADPH] SMALL CHAIN"/>
    <property type="match status" value="1"/>
</dbReference>
<sequence>MQRCREIIKNYRTKNISTLLLLGIKIVKLNNTTMADPKAFLNIPRQEAGYRPVHERITDFSQVEQTLNSHERKLQASRCMDCGVPFCHWACPLGNKQPEFQDALYKGKWREAYEVLAATNDFPEFTGRICPALCEKSCVLKLSCDAPVTIRENEAAIAEAAFREGYIVPIQPERNGKRVAIIGAGPAGLSAACQLNAKGYEVTLFDSEPMPGGLLRYGIPNFKLDKAVIDRRMGVLEAEGIKFEMGVTVDVQKLPAGFDAYCICTGTPQARDLNIPGRELKGIYLALEMLSQQNHILDGETFSKDRLVNAKGKRVLVIGGGDTGSDCIGTSIRQGAVSVTQIEIMPQPPVGHNDATPWPQWPIVLKTTSSHEEGCTRRWSLASNQFIGKNGKVCGVEVEEVEWIPAQDGGRPTMKPTGKKEVIDADMVLLAMGFLKPEQPEFPENVFVAGDAARGASLVVHALADGRRVAERIDKYLSD</sequence>
<dbReference type="InterPro" id="IPR051394">
    <property type="entry name" value="Glutamate_Synthase"/>
</dbReference>
<evidence type="ECO:0000259" key="5">
    <source>
        <dbReference type="Pfam" id="PF07992"/>
    </source>
</evidence>
<keyword evidence="3" id="KW-0314">Glutamate biosynthesis</keyword>
<dbReference type="GO" id="GO:0016639">
    <property type="term" value="F:oxidoreductase activity, acting on the CH-NH2 group of donors, NAD or NADP as acceptor"/>
    <property type="evidence" value="ECO:0007669"/>
    <property type="project" value="InterPro"/>
</dbReference>
<dbReference type="InterPro" id="IPR036188">
    <property type="entry name" value="FAD/NAD-bd_sf"/>
</dbReference>
<dbReference type="Gene3D" id="1.10.1060.10">
    <property type="entry name" value="Alpha-helical ferredoxin"/>
    <property type="match status" value="1"/>
</dbReference>
<keyword evidence="2" id="KW-0560">Oxidoreductase</keyword>
<dbReference type="NCBIfam" id="TIGR01317">
    <property type="entry name" value="GOGAT_sm_gam"/>
    <property type="match status" value="1"/>
</dbReference>
<evidence type="ECO:0000256" key="1">
    <source>
        <dbReference type="ARBA" id="ARBA00022605"/>
    </source>
</evidence>
<evidence type="ECO:0000313" key="7">
    <source>
        <dbReference type="EMBL" id="EEF87419.1"/>
    </source>
</evidence>
<dbReference type="Pfam" id="PF14691">
    <property type="entry name" value="Fer4_20"/>
    <property type="match status" value="1"/>
</dbReference>
<evidence type="ECO:0000256" key="2">
    <source>
        <dbReference type="ARBA" id="ARBA00023002"/>
    </source>
</evidence>
<dbReference type="InterPro" id="IPR028261">
    <property type="entry name" value="DPD_II"/>
</dbReference>
<gene>
    <name evidence="7" type="ORF">BACCELL_04996</name>
</gene>
<keyword evidence="1" id="KW-0028">Amino-acid biosynthesis</keyword>
<dbReference type="GO" id="GO:0051536">
    <property type="term" value="F:iron-sulfur cluster binding"/>
    <property type="evidence" value="ECO:0007669"/>
    <property type="project" value="InterPro"/>
</dbReference>
<dbReference type="SUPFAM" id="SSF46548">
    <property type="entry name" value="alpha-helical ferredoxin"/>
    <property type="match status" value="1"/>
</dbReference>